<feature type="non-terminal residue" evidence="3">
    <location>
        <position position="218"/>
    </location>
</feature>
<sequence length="218" mass="25362">RILRFPCRICGKRWFNGADLNKHIAHHLKEKHHQCHICKRRFATEAICPVIWNYTKARVATNVPSVWSTTIAFGLCKVIIWKLMWDLPINSIVVSFVGKQKYPQQAGRSLLFIQENDRIFATLVQIHSESGDLKCICSNYHGVVLTKMKDSVPQRQKKKIHKCVVCEKLFSSRAHLQTTFYPILEKNHLNVKHVLKLSVQSRIFHSFANTFIAAWDRE</sequence>
<keyword evidence="1" id="KW-0862">Zinc</keyword>
<dbReference type="AlphaFoldDB" id="A0A1D2M0Z5"/>
<keyword evidence="4" id="KW-1185">Reference proteome</keyword>
<dbReference type="InterPro" id="IPR036236">
    <property type="entry name" value="Znf_C2H2_sf"/>
</dbReference>
<protein>
    <submittedName>
        <fullName evidence="3">Zinc finger protein-likeGfi-1b</fullName>
    </submittedName>
</protein>
<accession>A0A1D2M0Z5</accession>
<dbReference type="Gene3D" id="3.30.160.60">
    <property type="entry name" value="Classic Zinc Finger"/>
    <property type="match status" value="1"/>
</dbReference>
<feature type="domain" description="C2H2-type" evidence="2">
    <location>
        <begin position="5"/>
        <end position="32"/>
    </location>
</feature>
<keyword evidence="1" id="KW-0479">Metal-binding</keyword>
<comment type="caution">
    <text evidence="3">The sequence shown here is derived from an EMBL/GenBank/DDBJ whole genome shotgun (WGS) entry which is preliminary data.</text>
</comment>
<dbReference type="Proteomes" id="UP000094527">
    <property type="component" value="Unassembled WGS sequence"/>
</dbReference>
<gene>
    <name evidence="3" type="ORF">Ocin01_20050</name>
</gene>
<dbReference type="InterPro" id="IPR013087">
    <property type="entry name" value="Znf_C2H2_type"/>
</dbReference>
<organism evidence="3 4">
    <name type="scientific">Orchesella cincta</name>
    <name type="common">Springtail</name>
    <name type="synonym">Podura cincta</name>
    <dbReference type="NCBI Taxonomy" id="48709"/>
    <lineage>
        <taxon>Eukaryota</taxon>
        <taxon>Metazoa</taxon>
        <taxon>Ecdysozoa</taxon>
        <taxon>Arthropoda</taxon>
        <taxon>Hexapoda</taxon>
        <taxon>Collembola</taxon>
        <taxon>Entomobryomorpha</taxon>
        <taxon>Entomobryoidea</taxon>
        <taxon>Orchesellidae</taxon>
        <taxon>Orchesellinae</taxon>
        <taxon>Orchesella</taxon>
    </lineage>
</organism>
<proteinExistence type="predicted"/>
<dbReference type="PROSITE" id="PS00028">
    <property type="entry name" value="ZINC_FINGER_C2H2_1"/>
    <property type="match status" value="1"/>
</dbReference>
<dbReference type="OrthoDB" id="10004641at2759"/>
<evidence type="ECO:0000313" key="3">
    <source>
        <dbReference type="EMBL" id="ODM86632.1"/>
    </source>
</evidence>
<dbReference type="SUPFAM" id="SSF57667">
    <property type="entry name" value="beta-beta-alpha zinc fingers"/>
    <property type="match status" value="1"/>
</dbReference>
<keyword evidence="1" id="KW-0863">Zinc-finger</keyword>
<dbReference type="GO" id="GO:0008270">
    <property type="term" value="F:zinc ion binding"/>
    <property type="evidence" value="ECO:0007669"/>
    <property type="project" value="UniProtKB-KW"/>
</dbReference>
<dbReference type="EMBL" id="LJIJ01007888">
    <property type="protein sequence ID" value="ODM86632.1"/>
    <property type="molecule type" value="Genomic_DNA"/>
</dbReference>
<feature type="non-terminal residue" evidence="3">
    <location>
        <position position="1"/>
    </location>
</feature>
<name>A0A1D2M0Z5_ORCCI</name>
<evidence type="ECO:0000313" key="4">
    <source>
        <dbReference type="Proteomes" id="UP000094527"/>
    </source>
</evidence>
<evidence type="ECO:0000256" key="1">
    <source>
        <dbReference type="PROSITE-ProRule" id="PRU00042"/>
    </source>
</evidence>
<evidence type="ECO:0000259" key="2">
    <source>
        <dbReference type="PROSITE" id="PS50157"/>
    </source>
</evidence>
<dbReference type="PROSITE" id="PS50157">
    <property type="entry name" value="ZINC_FINGER_C2H2_2"/>
    <property type="match status" value="1"/>
</dbReference>
<reference evidence="3 4" key="1">
    <citation type="journal article" date="2016" name="Genome Biol. Evol.">
        <title>Gene Family Evolution Reflects Adaptation to Soil Environmental Stressors in the Genome of the Collembolan Orchesella cincta.</title>
        <authorList>
            <person name="Faddeeva-Vakhrusheva A."/>
            <person name="Derks M.F."/>
            <person name="Anvar S.Y."/>
            <person name="Agamennone V."/>
            <person name="Suring W."/>
            <person name="Smit S."/>
            <person name="van Straalen N.M."/>
            <person name="Roelofs D."/>
        </authorList>
    </citation>
    <scope>NUCLEOTIDE SEQUENCE [LARGE SCALE GENOMIC DNA]</scope>
    <source>
        <tissue evidence="3">Mixed pool</tissue>
    </source>
</reference>